<accession>A0ABV3ZEY6</accession>
<dbReference type="InterPro" id="IPR000667">
    <property type="entry name" value="Peptidase_S13"/>
</dbReference>
<evidence type="ECO:0000313" key="3">
    <source>
        <dbReference type="EMBL" id="MEX6688378.1"/>
    </source>
</evidence>
<dbReference type="Pfam" id="PF02113">
    <property type="entry name" value="Peptidase_S13"/>
    <property type="match status" value="1"/>
</dbReference>
<protein>
    <submittedName>
        <fullName evidence="3">D-alanyl-D-alanine carboxypeptidase/D-alanyl-D-alanine-endopeptidase</fullName>
        <ecNumber evidence="3">3.4.16.4</ecNumber>
    </submittedName>
</protein>
<dbReference type="NCBIfam" id="TIGR00666">
    <property type="entry name" value="PBP4"/>
    <property type="match status" value="1"/>
</dbReference>
<evidence type="ECO:0000313" key="4">
    <source>
        <dbReference type="Proteomes" id="UP001560573"/>
    </source>
</evidence>
<reference evidence="3 4" key="1">
    <citation type="submission" date="2023-07" db="EMBL/GenBank/DDBJ databases">
        <authorList>
            <person name="Lian W.-H."/>
        </authorList>
    </citation>
    <scope>NUCLEOTIDE SEQUENCE [LARGE SCALE GENOMIC DNA]</scope>
    <source>
        <strain evidence="3 4">SYSU DXS3180</strain>
    </source>
</reference>
<evidence type="ECO:0000256" key="2">
    <source>
        <dbReference type="ARBA" id="ARBA00022801"/>
    </source>
</evidence>
<dbReference type="EC" id="3.4.16.4" evidence="3"/>
<proteinExistence type="inferred from homology"/>
<dbReference type="PRINTS" id="PR00922">
    <property type="entry name" value="DADACBPTASE3"/>
</dbReference>
<dbReference type="PANTHER" id="PTHR30023">
    <property type="entry name" value="D-ALANYL-D-ALANINE CARBOXYPEPTIDASE"/>
    <property type="match status" value="1"/>
</dbReference>
<keyword evidence="4" id="KW-1185">Reference proteome</keyword>
<dbReference type="SUPFAM" id="SSF56601">
    <property type="entry name" value="beta-lactamase/transpeptidase-like"/>
    <property type="match status" value="1"/>
</dbReference>
<dbReference type="Gene3D" id="3.40.710.10">
    <property type="entry name" value="DD-peptidase/beta-lactamase superfamily"/>
    <property type="match status" value="2"/>
</dbReference>
<name>A0ABV3ZEY6_9BACT</name>
<evidence type="ECO:0000256" key="1">
    <source>
        <dbReference type="ARBA" id="ARBA00006096"/>
    </source>
</evidence>
<dbReference type="InterPro" id="IPR012338">
    <property type="entry name" value="Beta-lactam/transpept-like"/>
</dbReference>
<dbReference type="GO" id="GO:0009002">
    <property type="term" value="F:serine-type D-Ala-D-Ala carboxypeptidase activity"/>
    <property type="evidence" value="ECO:0007669"/>
    <property type="project" value="UniProtKB-EC"/>
</dbReference>
<dbReference type="PANTHER" id="PTHR30023:SF0">
    <property type="entry name" value="PENICILLIN-SENSITIVE CARBOXYPEPTIDASE A"/>
    <property type="match status" value="1"/>
</dbReference>
<organism evidence="3 4">
    <name type="scientific">Danxiaibacter flavus</name>
    <dbReference type="NCBI Taxonomy" id="3049108"/>
    <lineage>
        <taxon>Bacteria</taxon>
        <taxon>Pseudomonadati</taxon>
        <taxon>Bacteroidota</taxon>
        <taxon>Chitinophagia</taxon>
        <taxon>Chitinophagales</taxon>
        <taxon>Chitinophagaceae</taxon>
        <taxon>Danxiaibacter</taxon>
    </lineage>
</organism>
<keyword evidence="3" id="KW-0121">Carboxypeptidase</keyword>
<keyword evidence="2 3" id="KW-0378">Hydrolase</keyword>
<dbReference type="EMBL" id="JAULBC010000004">
    <property type="protein sequence ID" value="MEX6688378.1"/>
    <property type="molecule type" value="Genomic_DNA"/>
</dbReference>
<dbReference type="RefSeq" id="WP_369329789.1">
    <property type="nucleotide sequence ID" value="NZ_JAULBC010000004.1"/>
</dbReference>
<comment type="similarity">
    <text evidence="1">Belongs to the peptidase S13 family.</text>
</comment>
<dbReference type="Proteomes" id="UP001560573">
    <property type="component" value="Unassembled WGS sequence"/>
</dbReference>
<comment type="caution">
    <text evidence="3">The sequence shown here is derived from an EMBL/GenBank/DDBJ whole genome shotgun (WGS) entry which is preliminary data.</text>
</comment>
<keyword evidence="3" id="KW-0645">Protease</keyword>
<sequence length="440" mass="48873">MLFTGKSFARLFLFGLQALSVMHLTSCSVSKKIGKQAEQKVVDKQELTTAHVGIALYDVQSGKFLYKHNSDKYFIPASNTKLLTCYAAMKYLGDSIEAAKVIDTDTALLVEAAGDPTFLHPDFKTHPLLEVLKSANKKIVINTAKWNEIVLGAGWSWDDYSDDYMVERSAFPLHGNFVTFSIQGNQLAAQPVLPDNNIIRNASLLQDSFSIKRDRTANTFYVSPGRSKKVDVPFVVNGINTAVNILRTNYQLNVSSSSAQLNTNAGHVIYSQPVDSLLKNMMYRSDNFYADQTLLMVANKRLGIMNQEAIVDTLLHSDLKNLPQPPQWVDGSGLSRFTLVSPEDFVVLLRKMHNEVDWKRITAILPTGGSGTLGTYYKTLNGKIYAKTGSLSNNLALSGYLITHKNKLLIFSVLINNHMGNVRAIRKDVEAFLTGVAEMY</sequence>
<gene>
    <name evidence="3" type="primary">dacB</name>
    <name evidence="3" type="ORF">QTN47_12770</name>
</gene>